<protein>
    <submittedName>
        <fullName evidence="2">Uncharacterized protein</fullName>
    </submittedName>
</protein>
<name>A0A7S1QMM1_ALECA</name>
<sequence>MGLPMFHAPQGYAALPRAAGSEAGVVVMGYMGPAPVAGASSPMRCYPGRMDHGGMVHPTLPVPPMPALTSAGGVLAPGRAMQEPFSPVAVSMRNAAFPLPPQAQYATVPALPLADGGAAAPMSPARWPSTLEEVTSPIVCSNASPQRASRPLMATVPGGGGASRPAQSAPSTTPPMAPNMLLQGGAWAPSDARHGQPTAKELESMLLQAMPEIYDD</sequence>
<accession>A0A7S1QMM1</accession>
<reference evidence="2" key="1">
    <citation type="submission" date="2021-01" db="EMBL/GenBank/DDBJ databases">
        <authorList>
            <person name="Corre E."/>
            <person name="Pelletier E."/>
            <person name="Niang G."/>
            <person name="Scheremetjew M."/>
            <person name="Finn R."/>
            <person name="Kale V."/>
            <person name="Holt S."/>
            <person name="Cochrane G."/>
            <person name="Meng A."/>
            <person name="Brown T."/>
            <person name="Cohen L."/>
        </authorList>
    </citation>
    <scope>NUCLEOTIDE SEQUENCE</scope>
    <source>
        <strain evidence="2">OF101</strain>
    </source>
</reference>
<feature type="region of interest" description="Disordered" evidence="1">
    <location>
        <begin position="142"/>
        <end position="196"/>
    </location>
</feature>
<organism evidence="2">
    <name type="scientific">Alexandrium catenella</name>
    <name type="common">Red tide dinoflagellate</name>
    <name type="synonym">Gonyaulax catenella</name>
    <dbReference type="NCBI Taxonomy" id="2925"/>
    <lineage>
        <taxon>Eukaryota</taxon>
        <taxon>Sar</taxon>
        <taxon>Alveolata</taxon>
        <taxon>Dinophyceae</taxon>
        <taxon>Gonyaulacales</taxon>
        <taxon>Pyrocystaceae</taxon>
        <taxon>Alexandrium</taxon>
    </lineage>
</organism>
<evidence type="ECO:0000256" key="1">
    <source>
        <dbReference type="SAM" id="MobiDB-lite"/>
    </source>
</evidence>
<gene>
    <name evidence="2" type="ORF">ACAT0790_LOCUS28079</name>
</gene>
<evidence type="ECO:0000313" key="2">
    <source>
        <dbReference type="EMBL" id="CAD9143339.1"/>
    </source>
</evidence>
<dbReference type="EMBL" id="HBGE01046529">
    <property type="protein sequence ID" value="CAD9143339.1"/>
    <property type="molecule type" value="Transcribed_RNA"/>
</dbReference>
<dbReference type="AlphaFoldDB" id="A0A7S1QMM1"/>
<proteinExistence type="predicted"/>